<dbReference type="AlphaFoldDB" id="A0A645E253"/>
<dbReference type="EMBL" id="VSSQ01041257">
    <property type="protein sequence ID" value="MPM94662.1"/>
    <property type="molecule type" value="Genomic_DNA"/>
</dbReference>
<evidence type="ECO:0000313" key="1">
    <source>
        <dbReference type="EMBL" id="MPM94662.1"/>
    </source>
</evidence>
<reference evidence="1" key="1">
    <citation type="submission" date="2019-08" db="EMBL/GenBank/DDBJ databases">
        <authorList>
            <person name="Kucharzyk K."/>
            <person name="Murdoch R.W."/>
            <person name="Higgins S."/>
            <person name="Loffler F."/>
        </authorList>
    </citation>
    <scope>NUCLEOTIDE SEQUENCE</scope>
</reference>
<gene>
    <name evidence="1" type="ORF">SDC9_141810</name>
</gene>
<sequence>MHGGLRGCVPLYGWIPPRKQLQRGAILKDHRVCACGGDGLRLRFQRGHLGIQHDGIDGDIDLYPARVTKGNGLD</sequence>
<name>A0A645E253_9ZZZZ</name>
<organism evidence="1">
    <name type="scientific">bioreactor metagenome</name>
    <dbReference type="NCBI Taxonomy" id="1076179"/>
    <lineage>
        <taxon>unclassified sequences</taxon>
        <taxon>metagenomes</taxon>
        <taxon>ecological metagenomes</taxon>
    </lineage>
</organism>
<protein>
    <submittedName>
        <fullName evidence="1">Uncharacterized protein</fullName>
    </submittedName>
</protein>
<comment type="caution">
    <text evidence="1">The sequence shown here is derived from an EMBL/GenBank/DDBJ whole genome shotgun (WGS) entry which is preliminary data.</text>
</comment>
<accession>A0A645E253</accession>
<proteinExistence type="predicted"/>